<evidence type="ECO:0000256" key="1">
    <source>
        <dbReference type="SAM" id="Phobius"/>
    </source>
</evidence>
<feature type="transmembrane region" description="Helical" evidence="1">
    <location>
        <begin position="6"/>
        <end position="26"/>
    </location>
</feature>
<keyword evidence="1" id="KW-1133">Transmembrane helix</keyword>
<dbReference type="AlphaFoldDB" id="A0A650CM81"/>
<evidence type="ECO:0000313" key="3">
    <source>
        <dbReference type="Proteomes" id="UP000423396"/>
    </source>
</evidence>
<name>A0A650CM81_9CREN</name>
<dbReference type="KEGG" id="sazo:D1868_00300"/>
<gene>
    <name evidence="2" type="ORF">D1868_00300</name>
</gene>
<dbReference type="GeneID" id="42797470"/>
<dbReference type="Proteomes" id="UP000423396">
    <property type="component" value="Chromosome"/>
</dbReference>
<reference evidence="2 3" key="1">
    <citation type="submission" date="2019-10" db="EMBL/GenBank/DDBJ databases">
        <title>Genome Sequences from Six Type Strain Members of the Archaeal Family Sulfolobaceae: Acidianus ambivalens, Acidianus infernus, Metallosphaera prunae, Stygiolobus azoricus, Sulfolobus metallicus, and Sulfurisphaera ohwakuensis.</title>
        <authorList>
            <person name="Counts J.A."/>
            <person name="Kelly R.M."/>
        </authorList>
    </citation>
    <scope>NUCLEOTIDE SEQUENCE [LARGE SCALE GENOMIC DNA]</scope>
    <source>
        <strain evidence="2 3">FC6</strain>
    </source>
</reference>
<dbReference type="EMBL" id="CP045483">
    <property type="protein sequence ID" value="QGR18587.1"/>
    <property type="molecule type" value="Genomic_DNA"/>
</dbReference>
<keyword evidence="1" id="KW-0812">Transmembrane</keyword>
<sequence>MIGKVIGITLVILTSLTAFGIYFHFIKVIGDKLVISLPSKVSTYMTIINNLTEVRYSHFLEKSFTLLLYSNSSNFTYVYKVNPLSGVYNVEIHSYSQGPFSIEIINISDGNVIYNKTGVKLSDFKAYNISSPLEVKIFNISSELDLNVTMYSYTS</sequence>
<organism evidence="2 3">
    <name type="scientific">Stygiolobus azoricus</name>
    <dbReference type="NCBI Taxonomy" id="41675"/>
    <lineage>
        <taxon>Archaea</taxon>
        <taxon>Thermoproteota</taxon>
        <taxon>Thermoprotei</taxon>
        <taxon>Sulfolobales</taxon>
        <taxon>Sulfolobaceae</taxon>
        <taxon>Stygiolobus</taxon>
    </lineage>
</organism>
<proteinExistence type="predicted"/>
<accession>A0A650CM81</accession>
<protein>
    <submittedName>
        <fullName evidence="2">Uncharacterized protein</fullName>
    </submittedName>
</protein>
<evidence type="ECO:0000313" key="2">
    <source>
        <dbReference type="EMBL" id="QGR18587.1"/>
    </source>
</evidence>
<keyword evidence="3" id="KW-1185">Reference proteome</keyword>
<dbReference type="RefSeq" id="WP_156004770.1">
    <property type="nucleotide sequence ID" value="NZ_CP045483.1"/>
</dbReference>
<keyword evidence="1" id="KW-0472">Membrane</keyword>